<dbReference type="InterPro" id="IPR003406">
    <property type="entry name" value="Glyco_trans_14"/>
</dbReference>
<keyword evidence="2" id="KW-0328">Glycosyltransferase</keyword>
<feature type="transmembrane region" description="Helical" evidence="6">
    <location>
        <begin position="23"/>
        <end position="42"/>
    </location>
</feature>
<evidence type="ECO:0000256" key="1">
    <source>
        <dbReference type="ARBA" id="ARBA00004606"/>
    </source>
</evidence>
<comment type="subcellular location">
    <subcellularLocation>
        <location evidence="1">Membrane</location>
        <topology evidence="1">Single-pass type II membrane protein</topology>
    </subcellularLocation>
</comment>
<evidence type="ECO:0000256" key="5">
    <source>
        <dbReference type="ARBA" id="ARBA00023180"/>
    </source>
</evidence>
<dbReference type="PANTHER" id="PTHR31042:SF111">
    <property type="entry name" value="CORE-2_I-BRANCHING BETA-1,6-N-ACETYLGLUCOSAMINYLTRANSFERASE FAMILY PROTEIN"/>
    <property type="match status" value="1"/>
</dbReference>
<keyword evidence="8" id="KW-1185">Reference proteome</keyword>
<keyword evidence="4 6" id="KW-0472">Membrane</keyword>
<protein>
    <submittedName>
        <fullName evidence="7">Melanoma inhibitory activity protein</fullName>
    </submittedName>
</protein>
<comment type="caution">
    <text evidence="7">The sequence shown here is derived from an EMBL/GenBank/DDBJ whole genome shotgun (WGS) entry which is preliminary data.</text>
</comment>
<gene>
    <name evidence="7" type="ORF">POM88_015139</name>
</gene>
<name>A0AAD8IJZ9_9APIA</name>
<keyword evidence="6" id="KW-0812">Transmembrane</keyword>
<keyword evidence="3" id="KW-0808">Transferase</keyword>
<organism evidence="7 8">
    <name type="scientific">Heracleum sosnowskyi</name>
    <dbReference type="NCBI Taxonomy" id="360622"/>
    <lineage>
        <taxon>Eukaryota</taxon>
        <taxon>Viridiplantae</taxon>
        <taxon>Streptophyta</taxon>
        <taxon>Embryophyta</taxon>
        <taxon>Tracheophyta</taxon>
        <taxon>Spermatophyta</taxon>
        <taxon>Magnoliopsida</taxon>
        <taxon>eudicotyledons</taxon>
        <taxon>Gunneridae</taxon>
        <taxon>Pentapetalae</taxon>
        <taxon>asterids</taxon>
        <taxon>campanulids</taxon>
        <taxon>Apiales</taxon>
        <taxon>Apiaceae</taxon>
        <taxon>Apioideae</taxon>
        <taxon>apioid superclade</taxon>
        <taxon>Tordylieae</taxon>
        <taxon>Tordyliinae</taxon>
        <taxon>Heracleum</taxon>
    </lineage>
</organism>
<proteinExistence type="predicted"/>
<evidence type="ECO:0000313" key="8">
    <source>
        <dbReference type="Proteomes" id="UP001237642"/>
    </source>
</evidence>
<dbReference type="Pfam" id="PF02485">
    <property type="entry name" value="Branch"/>
    <property type="match status" value="1"/>
</dbReference>
<evidence type="ECO:0000256" key="2">
    <source>
        <dbReference type="ARBA" id="ARBA00022676"/>
    </source>
</evidence>
<dbReference type="PANTHER" id="PTHR31042">
    <property type="entry name" value="CORE-2/I-BRANCHING BETA-1,6-N-ACETYLGLUCOSAMINYLTRANSFERASE FAMILY PROTEIN-RELATED"/>
    <property type="match status" value="1"/>
</dbReference>
<evidence type="ECO:0000256" key="3">
    <source>
        <dbReference type="ARBA" id="ARBA00022679"/>
    </source>
</evidence>
<reference evidence="7" key="2">
    <citation type="submission" date="2023-05" db="EMBL/GenBank/DDBJ databases">
        <authorList>
            <person name="Schelkunov M.I."/>
        </authorList>
    </citation>
    <scope>NUCLEOTIDE SEQUENCE</scope>
    <source>
        <strain evidence="7">Hsosn_3</strain>
        <tissue evidence="7">Leaf</tissue>
    </source>
</reference>
<keyword evidence="6" id="KW-1133">Transmembrane helix</keyword>
<keyword evidence="5" id="KW-0325">Glycoprotein</keyword>
<dbReference type="GO" id="GO:0016020">
    <property type="term" value="C:membrane"/>
    <property type="evidence" value="ECO:0007669"/>
    <property type="project" value="UniProtKB-SubCell"/>
</dbReference>
<sequence>MKNQNQVFTPKVFGPSIQGLVTVLYYILFFAIGLTFGIIITFHSKNFSFNLQLTQFSLSTSSFSPAPPLSFWSSLASHSSVNTTLESRIGLQEYLKPPKLMHDMNDDELLWRASMAPYRKEFPGAKPTPKIAFMFLIKNNVSFAPLWEKFFKGSEGLYSIYVHSDPSYNQSESESSLFRGRRIPSKVVEWGNANMIEAERRLLANALLDFSNKRFVLLSESCIPLYNFSTLYSYLMNSSQNFVEAYDLNHPVGRGRYSQDMYPVIKLADWRKGSQWFQIDRLLAIQVISDTTYITMFQKHCKGLCYSDEHYLPTLVSTKYWRRNSNRTLTWVNWSRGGPHPSRYSDTDATEEFLQKMRTEKQCKYNGNITNICYMFARKFSPSALDRLLTLAPTVMHIKT</sequence>
<dbReference type="AlphaFoldDB" id="A0AAD8IJZ9"/>
<dbReference type="InterPro" id="IPR044174">
    <property type="entry name" value="BC10-like"/>
</dbReference>
<evidence type="ECO:0000313" key="7">
    <source>
        <dbReference type="EMBL" id="KAK1386961.1"/>
    </source>
</evidence>
<reference evidence="7" key="1">
    <citation type="submission" date="2023-02" db="EMBL/GenBank/DDBJ databases">
        <title>Genome of toxic invasive species Heracleum sosnowskyi carries increased number of genes despite the absence of recent whole-genome duplications.</title>
        <authorList>
            <person name="Schelkunov M."/>
            <person name="Shtratnikova V."/>
            <person name="Makarenko M."/>
            <person name="Klepikova A."/>
            <person name="Omelchenko D."/>
            <person name="Novikova G."/>
            <person name="Obukhova E."/>
            <person name="Bogdanov V."/>
            <person name="Penin A."/>
            <person name="Logacheva M."/>
        </authorList>
    </citation>
    <scope>NUCLEOTIDE SEQUENCE</scope>
    <source>
        <strain evidence="7">Hsosn_3</strain>
        <tissue evidence="7">Leaf</tissue>
    </source>
</reference>
<evidence type="ECO:0000256" key="4">
    <source>
        <dbReference type="ARBA" id="ARBA00023136"/>
    </source>
</evidence>
<evidence type="ECO:0000256" key="6">
    <source>
        <dbReference type="SAM" id="Phobius"/>
    </source>
</evidence>
<dbReference type="EMBL" id="JAUIZM010000004">
    <property type="protein sequence ID" value="KAK1386961.1"/>
    <property type="molecule type" value="Genomic_DNA"/>
</dbReference>
<dbReference type="Proteomes" id="UP001237642">
    <property type="component" value="Unassembled WGS sequence"/>
</dbReference>
<dbReference type="GO" id="GO:0016757">
    <property type="term" value="F:glycosyltransferase activity"/>
    <property type="evidence" value="ECO:0007669"/>
    <property type="project" value="UniProtKB-KW"/>
</dbReference>
<accession>A0AAD8IJZ9</accession>